<comment type="subcellular location">
    <subcellularLocation>
        <location evidence="1 7">Cell membrane</location>
        <topology evidence="1 7">Multi-pass membrane protein</topology>
    </subcellularLocation>
</comment>
<reference evidence="9 10" key="1">
    <citation type="submission" date="2024-10" db="EMBL/GenBank/DDBJ databases">
        <title>The Natural Products Discovery Center: Release of the First 8490 Sequenced Strains for Exploring Actinobacteria Biosynthetic Diversity.</title>
        <authorList>
            <person name="Kalkreuter E."/>
            <person name="Kautsar S.A."/>
            <person name="Yang D."/>
            <person name="Bader C.D."/>
            <person name="Teijaro C.N."/>
            <person name="Fluegel L."/>
            <person name="Davis C.M."/>
            <person name="Simpson J.R."/>
            <person name="Lauterbach L."/>
            <person name="Steele A.D."/>
            <person name="Gui C."/>
            <person name="Meng S."/>
            <person name="Li G."/>
            <person name="Viehrig K."/>
            <person name="Ye F."/>
            <person name="Su P."/>
            <person name="Kiefer A.F."/>
            <person name="Nichols A."/>
            <person name="Cepeda A.J."/>
            <person name="Yan W."/>
            <person name="Fan B."/>
            <person name="Jiang Y."/>
            <person name="Adhikari A."/>
            <person name="Zheng C.-J."/>
            <person name="Schuster L."/>
            <person name="Cowan T.M."/>
            <person name="Smanski M.J."/>
            <person name="Chevrette M.G."/>
            <person name="De Carvalho L.P.S."/>
            <person name="Shen B."/>
        </authorList>
    </citation>
    <scope>NUCLEOTIDE SEQUENCE [LARGE SCALE GENOMIC DNA]</scope>
    <source>
        <strain evidence="9 10">NPDC087045</strain>
    </source>
</reference>
<dbReference type="Proteomes" id="UP001617427">
    <property type="component" value="Unassembled WGS sequence"/>
</dbReference>
<feature type="transmembrane region" description="Helical" evidence="7">
    <location>
        <begin position="281"/>
        <end position="307"/>
    </location>
</feature>
<evidence type="ECO:0000256" key="2">
    <source>
        <dbReference type="ARBA" id="ARBA00022448"/>
    </source>
</evidence>
<dbReference type="InterPro" id="IPR035906">
    <property type="entry name" value="MetI-like_sf"/>
</dbReference>
<dbReference type="SUPFAM" id="SSF161098">
    <property type="entry name" value="MetI-like"/>
    <property type="match status" value="1"/>
</dbReference>
<keyword evidence="5 7" id="KW-1133">Transmembrane helix</keyword>
<organism evidence="9 10">
    <name type="scientific">Herbaspirillum chlorophenolicum</name>
    <dbReference type="NCBI Taxonomy" id="211589"/>
    <lineage>
        <taxon>Bacteria</taxon>
        <taxon>Pseudomonadati</taxon>
        <taxon>Pseudomonadota</taxon>
        <taxon>Betaproteobacteria</taxon>
        <taxon>Burkholderiales</taxon>
        <taxon>Oxalobacteraceae</taxon>
        <taxon>Herbaspirillum</taxon>
    </lineage>
</organism>
<keyword evidence="6 7" id="KW-0472">Membrane</keyword>
<accession>A0ABW8ETE7</accession>
<name>A0ABW8ETE7_9BURK</name>
<dbReference type="RefSeq" id="WP_402698215.1">
    <property type="nucleotide sequence ID" value="NZ_JBIUZV010000001.1"/>
</dbReference>
<sequence>MVTYVARRLLATIPVLLMVIVVVFLILRLTPGDPAAIIAGDNANAEQLAAIRAQMGLDQPIYVQFTTWAGHLLQGNFGISLISGKAVTELIGQRMWPSLALGTITIALSVAIAIPLGIFAAWKQGKTADRLVMAGSVLGFSMPTFVIGYCLIWLFSVKLDWLPVQGYKPMADGLGQFVGHLVLPSLALSTAYIALIGRITRTSIVEVMGDDFIRTARAKGLREWSVLSRHALGNAAIPIITIIGVGIALLIGGVVITESVFNIPGVGRLVVESVLARDYPVIQGLILAFSFLYVLVNLAVDLTYMVFDPRIRY</sequence>
<dbReference type="Pfam" id="PF00528">
    <property type="entry name" value="BPD_transp_1"/>
    <property type="match status" value="1"/>
</dbReference>
<dbReference type="PANTHER" id="PTHR43163">
    <property type="entry name" value="DIPEPTIDE TRANSPORT SYSTEM PERMEASE PROTEIN DPPB-RELATED"/>
    <property type="match status" value="1"/>
</dbReference>
<evidence type="ECO:0000256" key="3">
    <source>
        <dbReference type="ARBA" id="ARBA00022475"/>
    </source>
</evidence>
<dbReference type="EMBL" id="JBIUZV010000001">
    <property type="protein sequence ID" value="MFJ3044727.1"/>
    <property type="molecule type" value="Genomic_DNA"/>
</dbReference>
<keyword evidence="4 7" id="KW-0812">Transmembrane</keyword>
<gene>
    <name evidence="9" type="ORF">ACIPEN_02745</name>
</gene>
<dbReference type="InterPro" id="IPR045621">
    <property type="entry name" value="BPD_transp_1_N"/>
</dbReference>
<evidence type="ECO:0000313" key="10">
    <source>
        <dbReference type="Proteomes" id="UP001617427"/>
    </source>
</evidence>
<evidence type="ECO:0000256" key="7">
    <source>
        <dbReference type="RuleBase" id="RU363032"/>
    </source>
</evidence>
<feature type="transmembrane region" description="Helical" evidence="7">
    <location>
        <begin position="131"/>
        <end position="154"/>
    </location>
</feature>
<dbReference type="Pfam" id="PF19300">
    <property type="entry name" value="BPD_transp_1_N"/>
    <property type="match status" value="1"/>
</dbReference>
<feature type="domain" description="ABC transmembrane type-1" evidence="8">
    <location>
        <begin position="95"/>
        <end position="304"/>
    </location>
</feature>
<evidence type="ECO:0000256" key="6">
    <source>
        <dbReference type="ARBA" id="ARBA00023136"/>
    </source>
</evidence>
<evidence type="ECO:0000256" key="1">
    <source>
        <dbReference type="ARBA" id="ARBA00004651"/>
    </source>
</evidence>
<dbReference type="InterPro" id="IPR000515">
    <property type="entry name" value="MetI-like"/>
</dbReference>
<dbReference type="PANTHER" id="PTHR43163:SF3">
    <property type="entry name" value="PEPTIDE ABC TRANSPORTER PERMEASE PROTEIN"/>
    <property type="match status" value="1"/>
</dbReference>
<feature type="transmembrane region" description="Helical" evidence="7">
    <location>
        <begin position="235"/>
        <end position="261"/>
    </location>
</feature>
<protein>
    <submittedName>
        <fullName evidence="9">ABC transporter permease</fullName>
    </submittedName>
</protein>
<feature type="transmembrane region" description="Helical" evidence="7">
    <location>
        <begin position="99"/>
        <end position="119"/>
    </location>
</feature>
<keyword evidence="2 7" id="KW-0813">Transport</keyword>
<dbReference type="Gene3D" id="1.10.3720.10">
    <property type="entry name" value="MetI-like"/>
    <property type="match status" value="1"/>
</dbReference>
<evidence type="ECO:0000313" key="9">
    <source>
        <dbReference type="EMBL" id="MFJ3044727.1"/>
    </source>
</evidence>
<evidence type="ECO:0000256" key="5">
    <source>
        <dbReference type="ARBA" id="ARBA00022989"/>
    </source>
</evidence>
<comment type="similarity">
    <text evidence="7">Belongs to the binding-protein-dependent transport system permease family.</text>
</comment>
<feature type="transmembrane region" description="Helical" evidence="7">
    <location>
        <begin position="9"/>
        <end position="27"/>
    </location>
</feature>
<comment type="caution">
    <text evidence="9">The sequence shown here is derived from an EMBL/GenBank/DDBJ whole genome shotgun (WGS) entry which is preliminary data.</text>
</comment>
<evidence type="ECO:0000256" key="4">
    <source>
        <dbReference type="ARBA" id="ARBA00022692"/>
    </source>
</evidence>
<proteinExistence type="inferred from homology"/>
<feature type="transmembrane region" description="Helical" evidence="7">
    <location>
        <begin position="174"/>
        <end position="195"/>
    </location>
</feature>
<dbReference type="PROSITE" id="PS50928">
    <property type="entry name" value="ABC_TM1"/>
    <property type="match status" value="1"/>
</dbReference>
<evidence type="ECO:0000259" key="8">
    <source>
        <dbReference type="PROSITE" id="PS50928"/>
    </source>
</evidence>
<keyword evidence="3" id="KW-1003">Cell membrane</keyword>
<dbReference type="CDD" id="cd06261">
    <property type="entry name" value="TM_PBP2"/>
    <property type="match status" value="1"/>
</dbReference>
<keyword evidence="10" id="KW-1185">Reference proteome</keyword>